<evidence type="ECO:0000313" key="2">
    <source>
        <dbReference type="Proteomes" id="UP001201812"/>
    </source>
</evidence>
<accession>A0AAD4QSW1</accession>
<comment type="caution">
    <text evidence="1">The sequence shown here is derived from an EMBL/GenBank/DDBJ whole genome shotgun (WGS) entry which is preliminary data.</text>
</comment>
<evidence type="ECO:0000313" key="1">
    <source>
        <dbReference type="EMBL" id="KAI1691667.1"/>
    </source>
</evidence>
<keyword evidence="2" id="KW-1185">Reference proteome</keyword>
<name>A0AAD4QSW1_9BILA</name>
<protein>
    <submittedName>
        <fullName evidence="1">Uncharacterized protein</fullName>
    </submittedName>
</protein>
<dbReference type="EMBL" id="JAKKPZ010000885">
    <property type="protein sequence ID" value="KAI1691667.1"/>
    <property type="molecule type" value="Genomic_DNA"/>
</dbReference>
<sequence>MPFVVQEHKQSAIQQNTESSRVAWIERYSLLKRFLVLEAPGVDIYRLTYKLANAKTDVTVERAELKKDVTFIQKNGTEIFATVRALLKSGEQIHKIYLDSDCKHEVLEDDEKVSWGKRAVNRKLYVAVAVKVKVITKGARGESSEGEIWLRANVTDKESVVSELLSLFDSSSLNYNDILTSNGAMITRGTQFVETINTEGKPIFLMLLISIQVKIHVFVNGIKQKPMNLGLCYNHARIWEKAINYCTDITEIRAKTNIAGERPFEIKSDRTYLDFQNLAVVYISTDGKREVELIDQDGKKYYVELGRYALGMYIWQVITKAYPSVTQIRTKPNRTGSIYGTVIPHDDRRPYKISDIAPLGISMNQIQNSSPSPDYKYNVPAAANQISVRA</sequence>
<dbReference type="AlphaFoldDB" id="A0AAD4QSW1"/>
<reference evidence="1" key="1">
    <citation type="submission" date="2022-01" db="EMBL/GenBank/DDBJ databases">
        <title>Genome Sequence Resource for Two Populations of Ditylenchus destructor, the Migratory Endoparasitic Phytonematode.</title>
        <authorList>
            <person name="Zhang H."/>
            <person name="Lin R."/>
            <person name="Xie B."/>
        </authorList>
    </citation>
    <scope>NUCLEOTIDE SEQUENCE</scope>
    <source>
        <strain evidence="1">BazhouSP</strain>
    </source>
</reference>
<organism evidence="1 2">
    <name type="scientific">Ditylenchus destructor</name>
    <dbReference type="NCBI Taxonomy" id="166010"/>
    <lineage>
        <taxon>Eukaryota</taxon>
        <taxon>Metazoa</taxon>
        <taxon>Ecdysozoa</taxon>
        <taxon>Nematoda</taxon>
        <taxon>Chromadorea</taxon>
        <taxon>Rhabditida</taxon>
        <taxon>Tylenchina</taxon>
        <taxon>Tylenchomorpha</taxon>
        <taxon>Sphaerularioidea</taxon>
        <taxon>Anguinidae</taxon>
        <taxon>Anguininae</taxon>
        <taxon>Ditylenchus</taxon>
    </lineage>
</organism>
<proteinExistence type="predicted"/>
<dbReference type="Proteomes" id="UP001201812">
    <property type="component" value="Unassembled WGS sequence"/>
</dbReference>
<gene>
    <name evidence="1" type="ORF">DdX_21738</name>
</gene>